<feature type="region of interest" description="Disordered" evidence="1">
    <location>
        <begin position="1"/>
        <end position="52"/>
    </location>
</feature>
<evidence type="ECO:0000256" key="1">
    <source>
        <dbReference type="SAM" id="MobiDB-lite"/>
    </source>
</evidence>
<proteinExistence type="predicted"/>
<sequence length="74" mass="7854">MTGRGVADTLSNERVRPEGRTEVCNSTAAPAEKDSRTDINSQTSDSAGSYGWTSAKQCPEIGLLFGTQGTALFR</sequence>
<feature type="compositionally biased region" description="Polar residues" evidence="1">
    <location>
        <begin position="38"/>
        <end position="52"/>
    </location>
</feature>
<protein>
    <submittedName>
        <fullName evidence="2">Uncharacterized protein</fullName>
    </submittedName>
</protein>
<feature type="compositionally biased region" description="Basic and acidic residues" evidence="1">
    <location>
        <begin position="11"/>
        <end position="21"/>
    </location>
</feature>
<evidence type="ECO:0000313" key="2">
    <source>
        <dbReference type="EMBL" id="JAH82256.1"/>
    </source>
</evidence>
<organism evidence="2">
    <name type="scientific">Anguilla anguilla</name>
    <name type="common">European freshwater eel</name>
    <name type="synonym">Muraena anguilla</name>
    <dbReference type="NCBI Taxonomy" id="7936"/>
    <lineage>
        <taxon>Eukaryota</taxon>
        <taxon>Metazoa</taxon>
        <taxon>Chordata</taxon>
        <taxon>Craniata</taxon>
        <taxon>Vertebrata</taxon>
        <taxon>Euteleostomi</taxon>
        <taxon>Actinopterygii</taxon>
        <taxon>Neopterygii</taxon>
        <taxon>Teleostei</taxon>
        <taxon>Anguilliformes</taxon>
        <taxon>Anguillidae</taxon>
        <taxon>Anguilla</taxon>
    </lineage>
</organism>
<dbReference type="EMBL" id="GBXM01026321">
    <property type="protein sequence ID" value="JAH82256.1"/>
    <property type="molecule type" value="Transcribed_RNA"/>
</dbReference>
<accession>A0A0E9VVZ9</accession>
<name>A0A0E9VVZ9_ANGAN</name>
<reference evidence="2" key="1">
    <citation type="submission" date="2014-11" db="EMBL/GenBank/DDBJ databases">
        <authorList>
            <person name="Amaro Gonzalez C."/>
        </authorList>
    </citation>
    <scope>NUCLEOTIDE SEQUENCE</scope>
</reference>
<reference evidence="2" key="2">
    <citation type="journal article" date="2015" name="Fish Shellfish Immunol.">
        <title>Early steps in the European eel (Anguilla anguilla)-Vibrio vulnificus interaction in the gills: Role of the RtxA13 toxin.</title>
        <authorList>
            <person name="Callol A."/>
            <person name="Pajuelo D."/>
            <person name="Ebbesson L."/>
            <person name="Teles M."/>
            <person name="MacKenzie S."/>
            <person name="Amaro C."/>
        </authorList>
    </citation>
    <scope>NUCLEOTIDE SEQUENCE</scope>
</reference>
<dbReference type="AlphaFoldDB" id="A0A0E9VVZ9"/>